<gene>
    <name evidence="1" type="ORF">ACJEBI_05700</name>
</gene>
<comment type="caution">
    <text evidence="1">The sequence shown here is derived from an EMBL/GenBank/DDBJ whole genome shotgun (WGS) entry which is preliminary data.</text>
</comment>
<dbReference type="InterPro" id="IPR018540">
    <property type="entry name" value="Spo0E-like"/>
</dbReference>
<dbReference type="RefSeq" id="WP_406579651.1">
    <property type="nucleotide sequence ID" value="NZ_JBJHQH010000003.1"/>
</dbReference>
<dbReference type="Gene3D" id="4.10.280.10">
    <property type="entry name" value="Helix-loop-helix DNA-binding domain"/>
    <property type="match status" value="1"/>
</dbReference>
<evidence type="ECO:0000313" key="1">
    <source>
        <dbReference type="EMBL" id="MFK9090967.1"/>
    </source>
</evidence>
<name>A0ABW8RE60_9BACI</name>
<accession>A0ABW8RE60</accession>
<protein>
    <submittedName>
        <fullName evidence="1">Spo0E family sporulation regulatory protein-aspartic acid phosphatase</fullName>
    </submittedName>
</protein>
<reference evidence="1 2" key="1">
    <citation type="submission" date="2024-11" db="EMBL/GenBank/DDBJ databases">
        <authorList>
            <person name="Lucas J.A."/>
        </authorList>
    </citation>
    <scope>NUCLEOTIDE SEQUENCE [LARGE SCALE GENOMIC DNA]</scope>
    <source>
        <strain evidence="1 2">Z 5.4</strain>
    </source>
</reference>
<dbReference type="SUPFAM" id="SSF140500">
    <property type="entry name" value="BAS1536-like"/>
    <property type="match status" value="1"/>
</dbReference>
<organism evidence="1 2">
    <name type="scientific">Bacillus salipaludis</name>
    <dbReference type="NCBI Taxonomy" id="2547811"/>
    <lineage>
        <taxon>Bacteria</taxon>
        <taxon>Bacillati</taxon>
        <taxon>Bacillota</taxon>
        <taxon>Bacilli</taxon>
        <taxon>Bacillales</taxon>
        <taxon>Bacillaceae</taxon>
        <taxon>Bacillus</taxon>
    </lineage>
</organism>
<dbReference type="InterPro" id="IPR036638">
    <property type="entry name" value="HLH_DNA-bd_sf"/>
</dbReference>
<sequence>MCIRVGEIENMINQMRKSLISIAEETGLNSDDTICYSKKLDELITRYQRLKMNNKQKINQKLKIVTG</sequence>
<dbReference type="EMBL" id="JBJHQH010000003">
    <property type="protein sequence ID" value="MFK9090967.1"/>
    <property type="molecule type" value="Genomic_DNA"/>
</dbReference>
<dbReference type="Proteomes" id="UP001623041">
    <property type="component" value="Unassembled WGS sequence"/>
</dbReference>
<evidence type="ECO:0000313" key="2">
    <source>
        <dbReference type="Proteomes" id="UP001623041"/>
    </source>
</evidence>
<dbReference type="InterPro" id="IPR037208">
    <property type="entry name" value="Spo0E-like_sf"/>
</dbReference>
<dbReference type="Pfam" id="PF09388">
    <property type="entry name" value="SpoOE-like"/>
    <property type="match status" value="1"/>
</dbReference>
<proteinExistence type="predicted"/>
<keyword evidence="2" id="KW-1185">Reference proteome</keyword>